<protein>
    <submittedName>
        <fullName evidence="3">Putative type 1 pili pilus subunit</fullName>
    </submittedName>
</protein>
<dbReference type="Pfam" id="PF05229">
    <property type="entry name" value="SCPU"/>
    <property type="match status" value="1"/>
</dbReference>
<dbReference type="Proteomes" id="UP000014115">
    <property type="component" value="Unassembled WGS sequence"/>
</dbReference>
<feature type="signal peptide" evidence="1">
    <location>
        <begin position="1"/>
        <end position="28"/>
    </location>
</feature>
<dbReference type="RefSeq" id="WP_008489320.1">
    <property type="nucleotide sequence ID" value="NZ_AMRG01000012.1"/>
</dbReference>
<gene>
    <name evidence="3" type="ORF">A10D4_10059</name>
</gene>
<dbReference type="SMART" id="SM00972">
    <property type="entry name" value="SCPU"/>
    <property type="match status" value="1"/>
</dbReference>
<feature type="domain" description="Spore coat protein U/FanG" evidence="2">
    <location>
        <begin position="41"/>
        <end position="179"/>
    </location>
</feature>
<dbReference type="EMBL" id="AMRG01000012">
    <property type="protein sequence ID" value="EKE82113.1"/>
    <property type="molecule type" value="Genomic_DNA"/>
</dbReference>
<proteinExistence type="predicted"/>
<name>K2K3C6_9GAMM</name>
<dbReference type="InterPro" id="IPR053167">
    <property type="entry name" value="Spore_coat_component"/>
</dbReference>
<accession>K2K3C6</accession>
<dbReference type="eggNOG" id="COG5430">
    <property type="taxonomic scope" value="Bacteria"/>
</dbReference>
<feature type="chain" id="PRO_5003862018" evidence="1">
    <location>
        <begin position="29"/>
        <end position="182"/>
    </location>
</feature>
<evidence type="ECO:0000313" key="3">
    <source>
        <dbReference type="EMBL" id="EKE82113.1"/>
    </source>
</evidence>
<dbReference type="PATRIC" id="fig|740709.3.peg.2034"/>
<organism evidence="3 4">
    <name type="scientific">Idiomarina xiamenensis 10-D-4</name>
    <dbReference type="NCBI Taxonomy" id="740709"/>
    <lineage>
        <taxon>Bacteria</taxon>
        <taxon>Pseudomonadati</taxon>
        <taxon>Pseudomonadota</taxon>
        <taxon>Gammaproteobacteria</taxon>
        <taxon>Alteromonadales</taxon>
        <taxon>Idiomarinaceae</taxon>
        <taxon>Idiomarina</taxon>
    </lineage>
</organism>
<comment type="caution">
    <text evidence="3">The sequence shown here is derived from an EMBL/GenBank/DDBJ whole genome shotgun (WGS) entry which is preliminary data.</text>
</comment>
<keyword evidence="4" id="KW-1185">Reference proteome</keyword>
<dbReference type="PANTHER" id="PTHR37089">
    <property type="entry name" value="PROTEIN U-RELATED"/>
    <property type="match status" value="1"/>
</dbReference>
<dbReference type="InterPro" id="IPR007893">
    <property type="entry name" value="Spore_coat_U/FanG"/>
</dbReference>
<dbReference type="OrthoDB" id="6506871at2"/>
<dbReference type="AlphaFoldDB" id="K2K3C6"/>
<evidence type="ECO:0000256" key="1">
    <source>
        <dbReference type="SAM" id="SignalP"/>
    </source>
</evidence>
<reference evidence="3 4" key="1">
    <citation type="journal article" date="2012" name="J. Bacteriol.">
        <title>Genome Sequence of Idiomarina xiamenensis Type Strain 10-D-4.</title>
        <authorList>
            <person name="Lai Q."/>
            <person name="Wang L."/>
            <person name="Wang W."/>
            <person name="Shao Z."/>
        </authorList>
    </citation>
    <scope>NUCLEOTIDE SEQUENCE [LARGE SCALE GENOMIC DNA]</scope>
    <source>
        <strain evidence="3 4">10-D-4</strain>
    </source>
</reference>
<evidence type="ECO:0000259" key="2">
    <source>
        <dbReference type="Pfam" id="PF05229"/>
    </source>
</evidence>
<evidence type="ECO:0000313" key="4">
    <source>
        <dbReference type="Proteomes" id="UP000014115"/>
    </source>
</evidence>
<dbReference type="STRING" id="740709.A10D4_10059"/>
<dbReference type="PANTHER" id="PTHR37089:SF3">
    <property type="entry name" value="EXPORTED PROTEIN"/>
    <property type="match status" value="1"/>
</dbReference>
<keyword evidence="1" id="KW-0732">Signal</keyword>
<sequence>MFGAFVNPKISAVGIALLSVFSTSSSQADSGVNDRTVQQSSVVRLSVAAYCEFPATVAGGDFGNLDFGELSSTQQYHSTQSQIGAGSVVFRCTPGESIQVLMNQGSHGSSINQRQMQSAAGATLDYQLYSDAQRSQVWDNQTGVSVIANGQQQSLTVYGEIAPQATPAAGTYQDQVTVTIVY</sequence>